<accession>A0AAD3M411</accession>
<evidence type="ECO:0000256" key="1">
    <source>
        <dbReference type="SAM" id="MobiDB-lite"/>
    </source>
</evidence>
<feature type="region of interest" description="Disordered" evidence="1">
    <location>
        <begin position="41"/>
        <end position="159"/>
    </location>
</feature>
<sequence length="221" mass="23277">MEAHCDRLQLCRAGCCLSPGELGPIYTSLAIPEFGIDVLSTNGSQEPHGPGLLKVSGLERSQERSQESCRDPQPPASSTPSQPSPPPRPPPFPATTPAIRPPAPFPPLDPGERPYKGSGLDPPAPTFRGSPQASDARSPASRPGPRALATPPLPDPSTSLNCCLTPGRHRHPACTRIHHRLPSRLNTLTNSIPVRQGPTGPHHAATPDPFLPTTASTSTVT</sequence>
<dbReference type="Proteomes" id="UP001279410">
    <property type="component" value="Unassembled WGS sequence"/>
</dbReference>
<dbReference type="EMBL" id="BRZM01000003">
    <property type="protein sequence ID" value="GLD47167.1"/>
    <property type="molecule type" value="Genomic_DNA"/>
</dbReference>
<feature type="non-terminal residue" evidence="2">
    <location>
        <position position="221"/>
    </location>
</feature>
<evidence type="ECO:0000313" key="2">
    <source>
        <dbReference type="EMBL" id="GLD47167.1"/>
    </source>
</evidence>
<name>A0AAD3M411_LATJO</name>
<protein>
    <submittedName>
        <fullName evidence="2">Autism susceptibility gene 2 protein isoform X1</fullName>
    </submittedName>
</protein>
<organism evidence="2 3">
    <name type="scientific">Lates japonicus</name>
    <name type="common">Japanese lates</name>
    <dbReference type="NCBI Taxonomy" id="270547"/>
    <lineage>
        <taxon>Eukaryota</taxon>
        <taxon>Metazoa</taxon>
        <taxon>Chordata</taxon>
        <taxon>Craniata</taxon>
        <taxon>Vertebrata</taxon>
        <taxon>Euteleostomi</taxon>
        <taxon>Actinopterygii</taxon>
        <taxon>Neopterygii</taxon>
        <taxon>Teleostei</taxon>
        <taxon>Neoteleostei</taxon>
        <taxon>Acanthomorphata</taxon>
        <taxon>Carangaria</taxon>
        <taxon>Carangaria incertae sedis</taxon>
        <taxon>Centropomidae</taxon>
        <taxon>Lates</taxon>
    </lineage>
</organism>
<feature type="compositionally biased region" description="Pro residues" evidence="1">
    <location>
        <begin position="72"/>
        <end position="109"/>
    </location>
</feature>
<dbReference type="AlphaFoldDB" id="A0AAD3M411"/>
<feature type="compositionally biased region" description="Basic and acidic residues" evidence="1">
    <location>
        <begin position="60"/>
        <end position="70"/>
    </location>
</feature>
<gene>
    <name evidence="2" type="ORF">AKAME5_000139300</name>
</gene>
<feature type="region of interest" description="Disordered" evidence="1">
    <location>
        <begin position="197"/>
        <end position="221"/>
    </location>
</feature>
<proteinExistence type="predicted"/>
<keyword evidence="3" id="KW-1185">Reference proteome</keyword>
<comment type="caution">
    <text evidence="2">The sequence shown here is derived from an EMBL/GenBank/DDBJ whole genome shotgun (WGS) entry which is preliminary data.</text>
</comment>
<reference evidence="2" key="1">
    <citation type="submission" date="2022-08" db="EMBL/GenBank/DDBJ databases">
        <title>Genome sequencing of akame (Lates japonicus).</title>
        <authorList>
            <person name="Hashiguchi Y."/>
            <person name="Takahashi H."/>
        </authorList>
    </citation>
    <scope>NUCLEOTIDE SEQUENCE</scope>
    <source>
        <strain evidence="2">Kochi</strain>
    </source>
</reference>
<evidence type="ECO:0000313" key="3">
    <source>
        <dbReference type="Proteomes" id="UP001279410"/>
    </source>
</evidence>